<dbReference type="GO" id="GO:0008299">
    <property type="term" value="P:isoprenoid biosynthetic process"/>
    <property type="evidence" value="ECO:0007669"/>
    <property type="project" value="InterPro"/>
</dbReference>
<keyword evidence="5" id="KW-0460">Magnesium</keyword>
<evidence type="ECO:0000256" key="3">
    <source>
        <dbReference type="ARBA" id="ARBA00022679"/>
    </source>
</evidence>
<keyword evidence="4" id="KW-0479">Metal-binding</keyword>
<evidence type="ECO:0000256" key="4">
    <source>
        <dbReference type="ARBA" id="ARBA00022723"/>
    </source>
</evidence>
<dbReference type="PANTHER" id="PTHR12001">
    <property type="entry name" value="GERANYLGERANYL PYROPHOSPHATE SYNTHASE"/>
    <property type="match status" value="1"/>
</dbReference>
<dbReference type="EMBL" id="CP006577">
    <property type="protein sequence ID" value="AIG98562.1"/>
    <property type="molecule type" value="Genomic_DNA"/>
</dbReference>
<dbReference type="Pfam" id="PF00348">
    <property type="entry name" value="polyprenyl_synt"/>
    <property type="match status" value="1"/>
</dbReference>
<evidence type="ECO:0000256" key="5">
    <source>
        <dbReference type="ARBA" id="ARBA00022842"/>
    </source>
</evidence>
<dbReference type="SUPFAM" id="SSF48576">
    <property type="entry name" value="Terpenoid synthases"/>
    <property type="match status" value="1"/>
</dbReference>
<dbReference type="GeneID" id="24795299"/>
<protein>
    <submittedName>
        <fullName evidence="7">Geranylgeranyl pyrophosphate synthase</fullName>
        <ecNumber evidence="7">2.5.1.90</ecNumber>
    </submittedName>
</protein>
<dbReference type="KEGG" id="afg:AFULGI_00018050"/>
<dbReference type="CDD" id="cd00685">
    <property type="entry name" value="Trans_IPPS_HT"/>
    <property type="match status" value="1"/>
</dbReference>
<evidence type="ECO:0000313" key="8">
    <source>
        <dbReference type="Proteomes" id="UP000028501"/>
    </source>
</evidence>
<dbReference type="EC" id="2.5.1.90" evidence="7"/>
<sequence length="292" mass="33540">MIDTWEEYRIFEDSLKKFVESVEATPKIKKGLAYAITAGGKRSRPVIVLLSAKLCGGDYADVMNLALSVELIHTASLVHDDVIDKAEKRRKREALHKKYDISLAIVLGDWLISKSVELTSKYGEEIIRDFSNVGMMMSEGEVLDIYSIKENFTEKDYFECIEKKTAALFAYSAKSACKIVCEDRIAADKLFDYGLNLGIAYQIVDDLLEYLRLLDDKHSVFESRTLPQIYEEKYGKEEGVNKVMEKISTFVERSLSSLEYFDESPEKEKLRKIVDFMTYDMIRNKAEKKAIF</sequence>
<comment type="similarity">
    <text evidence="2 6">Belongs to the FPP/GGPP synthase family.</text>
</comment>
<evidence type="ECO:0000313" key="7">
    <source>
        <dbReference type="EMBL" id="AIG98562.1"/>
    </source>
</evidence>
<evidence type="ECO:0000256" key="6">
    <source>
        <dbReference type="RuleBase" id="RU004466"/>
    </source>
</evidence>
<reference evidence="7 8" key="1">
    <citation type="submission" date="2013-07" db="EMBL/GenBank/DDBJ databases">
        <title>Genome of Archaeoglobus fulgidus.</title>
        <authorList>
            <person name="Fiebig A."/>
            <person name="Birkeland N.-K."/>
        </authorList>
    </citation>
    <scope>NUCLEOTIDE SEQUENCE [LARGE SCALE GENOMIC DNA]</scope>
    <source>
        <strain evidence="7 8">DSM 8774</strain>
    </source>
</reference>
<proteinExistence type="inferred from homology"/>
<dbReference type="GO" id="GO:0106350">
    <property type="term" value="F:all-trans-octaprenyl-diphosphate synthase activity"/>
    <property type="evidence" value="ECO:0007669"/>
    <property type="project" value="UniProtKB-EC"/>
</dbReference>
<evidence type="ECO:0000256" key="1">
    <source>
        <dbReference type="ARBA" id="ARBA00001946"/>
    </source>
</evidence>
<dbReference type="SFLD" id="SFLDS00005">
    <property type="entry name" value="Isoprenoid_Synthase_Type_I"/>
    <property type="match status" value="1"/>
</dbReference>
<organism evidence="7 8">
    <name type="scientific">Archaeoglobus fulgidus DSM 8774</name>
    <dbReference type="NCBI Taxonomy" id="1344584"/>
    <lineage>
        <taxon>Archaea</taxon>
        <taxon>Methanobacteriati</taxon>
        <taxon>Methanobacteriota</taxon>
        <taxon>Archaeoglobi</taxon>
        <taxon>Archaeoglobales</taxon>
        <taxon>Archaeoglobaceae</taxon>
        <taxon>Archaeoglobus</taxon>
    </lineage>
</organism>
<dbReference type="AlphaFoldDB" id="A0A075WFL7"/>
<gene>
    <name evidence="7" type="ORF">AFULGI_00018050</name>
</gene>
<comment type="cofactor">
    <cofactor evidence="1">
        <name>Mg(2+)</name>
        <dbReference type="ChEBI" id="CHEBI:18420"/>
    </cofactor>
</comment>
<dbReference type="Gene3D" id="1.10.600.10">
    <property type="entry name" value="Farnesyl Diphosphate Synthase"/>
    <property type="match status" value="1"/>
</dbReference>
<name>A0A075WFL7_ARCFL</name>
<accession>A0A075WFL7</accession>
<evidence type="ECO:0000256" key="2">
    <source>
        <dbReference type="ARBA" id="ARBA00006706"/>
    </source>
</evidence>
<dbReference type="Proteomes" id="UP000028501">
    <property type="component" value="Chromosome"/>
</dbReference>
<dbReference type="HOGENOM" id="CLU_014015_2_0_2"/>
<dbReference type="PANTHER" id="PTHR12001:SF85">
    <property type="entry name" value="SHORT CHAIN ISOPRENYL DIPHOSPHATE SYNTHASE"/>
    <property type="match status" value="1"/>
</dbReference>
<keyword evidence="3 6" id="KW-0808">Transferase</keyword>
<dbReference type="InterPro" id="IPR008949">
    <property type="entry name" value="Isoprenoid_synthase_dom_sf"/>
</dbReference>
<dbReference type="RefSeq" id="WP_010879048.1">
    <property type="nucleotide sequence ID" value="NZ_CP006577.1"/>
</dbReference>
<dbReference type="InterPro" id="IPR000092">
    <property type="entry name" value="Polyprenyl_synt"/>
</dbReference>
<dbReference type="GO" id="GO:0046872">
    <property type="term" value="F:metal ion binding"/>
    <property type="evidence" value="ECO:0007669"/>
    <property type="project" value="UniProtKB-KW"/>
</dbReference>